<dbReference type="Proteomes" id="UP000074561">
    <property type="component" value="Chromosome"/>
</dbReference>
<sequence length="380" mass="42663">MIRRVVQETEAAFSASNYWPLHPLDAEDGETTPATPLYFGACGVIWALYHLKAAGAAALTRSYAPQVPALLQLNRAWLAPENSVDFASYMMGDTGILLLDYWLNPREETAGQLENLIRLNLENPSREMMWGAPGTMLAALFLHEKTGESRWAELFRASARKLWSQLLWSEKYLCSFWTQDMYGRRSSYLDGVHGFVATASPLIRGRALLTAREWYDWQLCISNTILHSAAREGQCVNWRNQLYLPEDKAKHMLLQFCHGAPGFIICLADLPDTKLDQLLLAGGEVIWAAGPLAKGSNLCHGTAGNGYAFLKLFQRTKDQVWLERARAFAMHAIAQTENDATLYGQMRYSLWTGDPGFAIYLWDCLQGSATFPSLDIFFSA</sequence>
<keyword evidence="1" id="KW-0862">Zinc</keyword>
<dbReference type="GO" id="GO:0005975">
    <property type="term" value="P:carbohydrate metabolic process"/>
    <property type="evidence" value="ECO:0007669"/>
    <property type="project" value="InterPro"/>
</dbReference>
<dbReference type="GO" id="GO:0046872">
    <property type="term" value="F:metal ion binding"/>
    <property type="evidence" value="ECO:0007669"/>
    <property type="project" value="UniProtKB-KW"/>
</dbReference>
<dbReference type="RefSeq" id="WP_061940959.1">
    <property type="nucleotide sequence ID" value="NZ_CP013234.1"/>
</dbReference>
<evidence type="ECO:0000256" key="1">
    <source>
        <dbReference type="PIRSR" id="PIRSR607822-1"/>
    </source>
</evidence>
<dbReference type="InterPro" id="IPR012341">
    <property type="entry name" value="6hp_glycosidase-like_sf"/>
</dbReference>
<dbReference type="SMART" id="SM01260">
    <property type="entry name" value="LANC_like"/>
    <property type="match status" value="1"/>
</dbReference>
<dbReference type="PANTHER" id="PTHR12736:SF21">
    <property type="entry name" value="LANC-LIKE PROTEIN 2"/>
    <property type="match status" value="1"/>
</dbReference>
<feature type="binding site" evidence="1">
    <location>
        <position position="299"/>
    </location>
    <ligand>
        <name>Zn(2+)</name>
        <dbReference type="ChEBI" id="CHEBI:29105"/>
    </ligand>
</feature>
<accession>A0A127Q562</accession>
<dbReference type="Pfam" id="PF05147">
    <property type="entry name" value="LANC_like"/>
    <property type="match status" value="1"/>
</dbReference>
<keyword evidence="1" id="KW-0479">Metal-binding</keyword>
<dbReference type="STRING" id="279113.CPter91_2817"/>
<dbReference type="CDD" id="cd04794">
    <property type="entry name" value="euk_LANCL"/>
    <property type="match status" value="1"/>
</dbReference>
<name>A0A127Q562_9BURK</name>
<dbReference type="EMBL" id="CP013234">
    <property type="protein sequence ID" value="AMP05163.1"/>
    <property type="molecule type" value="Genomic_DNA"/>
</dbReference>
<evidence type="ECO:0000313" key="2">
    <source>
        <dbReference type="EMBL" id="AMP05163.1"/>
    </source>
</evidence>
<organism evidence="2 3">
    <name type="scientific">Collimonas pratensis</name>
    <dbReference type="NCBI Taxonomy" id="279113"/>
    <lineage>
        <taxon>Bacteria</taxon>
        <taxon>Pseudomonadati</taxon>
        <taxon>Pseudomonadota</taxon>
        <taxon>Betaproteobacteria</taxon>
        <taxon>Burkholderiales</taxon>
        <taxon>Oxalobacteraceae</taxon>
        <taxon>Collimonas</taxon>
    </lineage>
</organism>
<dbReference type="InterPro" id="IPR007822">
    <property type="entry name" value="LANC-like"/>
</dbReference>
<dbReference type="SUPFAM" id="SSF158745">
    <property type="entry name" value="LanC-like"/>
    <property type="match status" value="1"/>
</dbReference>
<dbReference type="GO" id="GO:0031179">
    <property type="term" value="P:peptide modification"/>
    <property type="evidence" value="ECO:0007669"/>
    <property type="project" value="InterPro"/>
</dbReference>
<dbReference type="Gene3D" id="1.50.10.10">
    <property type="match status" value="1"/>
</dbReference>
<proteinExistence type="predicted"/>
<feature type="binding site" evidence="1">
    <location>
        <position position="300"/>
    </location>
    <ligand>
        <name>Zn(2+)</name>
        <dbReference type="ChEBI" id="CHEBI:29105"/>
    </ligand>
</feature>
<feature type="binding site" evidence="1">
    <location>
        <position position="257"/>
    </location>
    <ligand>
        <name>Zn(2+)</name>
        <dbReference type="ChEBI" id="CHEBI:29105"/>
    </ligand>
</feature>
<dbReference type="PANTHER" id="PTHR12736">
    <property type="entry name" value="LANC-LIKE PROTEIN"/>
    <property type="match status" value="1"/>
</dbReference>
<dbReference type="PRINTS" id="PR01950">
    <property type="entry name" value="LANCSUPER"/>
</dbReference>
<reference evidence="2 3" key="1">
    <citation type="submission" date="2015-11" db="EMBL/GenBank/DDBJ databases">
        <title>Exploring the genomic traits of fungus-feeding bacterial genus Collimonas.</title>
        <authorList>
            <person name="Song C."/>
            <person name="Schmidt R."/>
            <person name="de Jager V."/>
            <person name="Krzyzanowska D."/>
            <person name="Jongedijk E."/>
            <person name="Cankar K."/>
            <person name="Beekwilder J."/>
            <person name="van Veen A."/>
            <person name="de Boer W."/>
            <person name="van Veen J.A."/>
            <person name="Garbeva P."/>
        </authorList>
    </citation>
    <scope>NUCLEOTIDE SEQUENCE [LARGE SCALE GENOMIC DNA]</scope>
    <source>
        <strain evidence="2 3">Ter91</strain>
    </source>
</reference>
<dbReference type="KEGG" id="cpra:CPter91_2817"/>
<gene>
    <name evidence="2" type="ORF">CPter91_2817</name>
</gene>
<dbReference type="PATRIC" id="fig|279113.9.peg.2783"/>
<dbReference type="AlphaFoldDB" id="A0A127Q562"/>
<dbReference type="GO" id="GO:0005886">
    <property type="term" value="C:plasma membrane"/>
    <property type="evidence" value="ECO:0007669"/>
    <property type="project" value="TreeGrafter"/>
</dbReference>
<protein>
    <submittedName>
        <fullName evidence="2">Lanthionine synthetase C-like family protein</fullName>
    </submittedName>
</protein>
<evidence type="ECO:0000313" key="3">
    <source>
        <dbReference type="Proteomes" id="UP000074561"/>
    </source>
</evidence>